<reference evidence="2" key="1">
    <citation type="journal article" date="2023" name="Nat. Plants">
        <title>Single-cell RNA sequencing provides a high-resolution roadmap for understanding the multicellular compartmentation of specialized metabolism.</title>
        <authorList>
            <person name="Sun S."/>
            <person name="Shen X."/>
            <person name="Li Y."/>
            <person name="Li Y."/>
            <person name="Wang S."/>
            <person name="Li R."/>
            <person name="Zhang H."/>
            <person name="Shen G."/>
            <person name="Guo B."/>
            <person name="Wei J."/>
            <person name="Xu J."/>
            <person name="St-Pierre B."/>
            <person name="Chen S."/>
            <person name="Sun C."/>
        </authorList>
    </citation>
    <scope>NUCLEOTIDE SEQUENCE [LARGE SCALE GENOMIC DNA]</scope>
</reference>
<accession>A0ACB9ZK32</accession>
<comment type="caution">
    <text evidence="1">The sequence shown here is derived from an EMBL/GenBank/DDBJ whole genome shotgun (WGS) entry which is preliminary data.</text>
</comment>
<dbReference type="Proteomes" id="UP001060085">
    <property type="component" value="Linkage Group LG08"/>
</dbReference>
<evidence type="ECO:0000313" key="1">
    <source>
        <dbReference type="EMBL" id="KAI5648066.1"/>
    </source>
</evidence>
<name>A0ACB9ZK32_CATRO</name>
<sequence length="144" mass="16308">MPAKPSKSKEFTWKIMKKAFSIGKTSNNTFSDSKIKVAHVRYYVDSGQYTIDDDNYTIDNDDDIEDMDNLEDMSLLVEIYGGSEGRVIRESSTQGSVNQTSSSRKMQNVGQRSTASYQLVVEEDENLISSQNSKLHGQRDVYSR</sequence>
<evidence type="ECO:0000313" key="2">
    <source>
        <dbReference type="Proteomes" id="UP001060085"/>
    </source>
</evidence>
<protein>
    <submittedName>
        <fullName evidence="1">Uncharacterized protein</fullName>
    </submittedName>
</protein>
<dbReference type="EMBL" id="CM044708">
    <property type="protein sequence ID" value="KAI5648066.1"/>
    <property type="molecule type" value="Genomic_DNA"/>
</dbReference>
<gene>
    <name evidence="1" type="ORF">M9H77_34071</name>
</gene>
<organism evidence="1 2">
    <name type="scientific">Catharanthus roseus</name>
    <name type="common">Madagascar periwinkle</name>
    <name type="synonym">Vinca rosea</name>
    <dbReference type="NCBI Taxonomy" id="4058"/>
    <lineage>
        <taxon>Eukaryota</taxon>
        <taxon>Viridiplantae</taxon>
        <taxon>Streptophyta</taxon>
        <taxon>Embryophyta</taxon>
        <taxon>Tracheophyta</taxon>
        <taxon>Spermatophyta</taxon>
        <taxon>Magnoliopsida</taxon>
        <taxon>eudicotyledons</taxon>
        <taxon>Gunneridae</taxon>
        <taxon>Pentapetalae</taxon>
        <taxon>asterids</taxon>
        <taxon>lamiids</taxon>
        <taxon>Gentianales</taxon>
        <taxon>Apocynaceae</taxon>
        <taxon>Rauvolfioideae</taxon>
        <taxon>Vinceae</taxon>
        <taxon>Catharanthinae</taxon>
        <taxon>Catharanthus</taxon>
    </lineage>
</organism>
<keyword evidence="2" id="KW-1185">Reference proteome</keyword>
<proteinExistence type="predicted"/>